<keyword evidence="3 6" id="KW-0812">Transmembrane</keyword>
<dbReference type="Proteomes" id="UP000198287">
    <property type="component" value="Unassembled WGS sequence"/>
</dbReference>
<evidence type="ECO:0000256" key="3">
    <source>
        <dbReference type="ARBA" id="ARBA00022692"/>
    </source>
</evidence>
<gene>
    <name evidence="7" type="ORF">Fcan01_24685</name>
</gene>
<sequence length="458" mass="51613">MVLEGFSSALYVGWVSGVLPLKSPKGPPTPSPMKSVHTVATFLGYVVMTLLWVDFHIRHLKVLQKDKDNSVEKFLSLSLFIGASIFDLYFRLCFLLRVKIVARFLKALETDMVKMTPFTRLVSPEGRRTWNNYKNLIFVVHTYHCLGAVITSLWVAALIPDDTKLLGFIPKSVYPIIFFLFAAVPLVSSFFVSFSLVICTTSHIEWVFADFCKFFEEQIDHHEQQLLNPMKRDLGEIYSITGSKTNKNVGSNADVLNKFEHLKLICSQYDKICGPLLLGLLVRAVFILISSANTMLLYDGAHGAEHKRIKLILNVYHFVTEMSQLVLLQLGHVMQSKVNKKTVEIKMNGPVVSFFPYQISDKEEDLHRKVILMKNLGPRDQMKEAIAIISEWKWSISGGPGFFEVDRPLLSGVISSLMTYVTILFQMNVGADEGDLKIGDGTTSLDGQNTTTFSPLIE</sequence>
<feature type="transmembrane region" description="Helical" evidence="6">
    <location>
        <begin position="35"/>
        <end position="55"/>
    </location>
</feature>
<dbReference type="InterPro" id="IPR013604">
    <property type="entry name" value="7TM_chemorcpt"/>
</dbReference>
<organism evidence="7 8">
    <name type="scientific">Folsomia candida</name>
    <name type="common">Springtail</name>
    <dbReference type="NCBI Taxonomy" id="158441"/>
    <lineage>
        <taxon>Eukaryota</taxon>
        <taxon>Metazoa</taxon>
        <taxon>Ecdysozoa</taxon>
        <taxon>Arthropoda</taxon>
        <taxon>Hexapoda</taxon>
        <taxon>Collembola</taxon>
        <taxon>Entomobryomorpha</taxon>
        <taxon>Isotomoidea</taxon>
        <taxon>Isotomidae</taxon>
        <taxon>Proisotominae</taxon>
        <taxon>Folsomia</taxon>
    </lineage>
</organism>
<dbReference type="OrthoDB" id="6625921at2759"/>
<dbReference type="GO" id="GO:0005886">
    <property type="term" value="C:plasma membrane"/>
    <property type="evidence" value="ECO:0007669"/>
    <property type="project" value="UniProtKB-SubCell"/>
</dbReference>
<comment type="subcellular location">
    <subcellularLocation>
        <location evidence="1">Cell membrane</location>
        <topology evidence="1">Multi-pass membrane protein</topology>
    </subcellularLocation>
</comment>
<evidence type="ECO:0000256" key="5">
    <source>
        <dbReference type="ARBA" id="ARBA00023136"/>
    </source>
</evidence>
<evidence type="ECO:0000256" key="4">
    <source>
        <dbReference type="ARBA" id="ARBA00022989"/>
    </source>
</evidence>
<keyword evidence="2" id="KW-1003">Cell membrane</keyword>
<feature type="transmembrane region" description="Helical" evidence="6">
    <location>
        <begin position="272"/>
        <end position="291"/>
    </location>
</feature>
<keyword evidence="5 6" id="KW-0472">Membrane</keyword>
<evidence type="ECO:0000313" key="7">
    <source>
        <dbReference type="EMBL" id="OXA40607.1"/>
    </source>
</evidence>
<keyword evidence="4 6" id="KW-1133">Transmembrane helix</keyword>
<dbReference type="EMBL" id="LNIX01000033">
    <property type="protein sequence ID" value="OXA40607.1"/>
    <property type="molecule type" value="Genomic_DNA"/>
</dbReference>
<dbReference type="AlphaFoldDB" id="A0A226D795"/>
<accession>A0A226D795</accession>
<dbReference type="Pfam" id="PF08395">
    <property type="entry name" value="7tm_7"/>
    <property type="match status" value="1"/>
</dbReference>
<dbReference type="GO" id="GO:0050909">
    <property type="term" value="P:sensory perception of taste"/>
    <property type="evidence" value="ECO:0007669"/>
    <property type="project" value="InterPro"/>
</dbReference>
<feature type="transmembrane region" description="Helical" evidence="6">
    <location>
        <begin position="176"/>
        <end position="199"/>
    </location>
</feature>
<name>A0A226D795_FOLCA</name>
<proteinExistence type="predicted"/>
<protein>
    <submittedName>
        <fullName evidence="7">Gustatory and odorant receptor 63a</fullName>
    </submittedName>
</protein>
<comment type="caution">
    <text evidence="7">The sequence shown here is derived from an EMBL/GenBank/DDBJ whole genome shotgun (WGS) entry which is preliminary data.</text>
</comment>
<evidence type="ECO:0000256" key="6">
    <source>
        <dbReference type="SAM" id="Phobius"/>
    </source>
</evidence>
<evidence type="ECO:0000256" key="1">
    <source>
        <dbReference type="ARBA" id="ARBA00004651"/>
    </source>
</evidence>
<feature type="transmembrane region" description="Helical" evidence="6">
    <location>
        <begin position="136"/>
        <end position="156"/>
    </location>
</feature>
<evidence type="ECO:0000256" key="2">
    <source>
        <dbReference type="ARBA" id="ARBA00022475"/>
    </source>
</evidence>
<reference evidence="7 8" key="1">
    <citation type="submission" date="2015-12" db="EMBL/GenBank/DDBJ databases">
        <title>The genome of Folsomia candida.</title>
        <authorList>
            <person name="Faddeeva A."/>
            <person name="Derks M.F."/>
            <person name="Anvar Y."/>
            <person name="Smit S."/>
            <person name="Van Straalen N."/>
            <person name="Roelofs D."/>
        </authorList>
    </citation>
    <scope>NUCLEOTIDE SEQUENCE [LARGE SCALE GENOMIC DNA]</scope>
    <source>
        <strain evidence="7 8">VU population</strain>
        <tissue evidence="7">Whole body</tissue>
    </source>
</reference>
<keyword evidence="7" id="KW-0675">Receptor</keyword>
<keyword evidence="8" id="KW-1185">Reference proteome</keyword>
<evidence type="ECO:0000313" key="8">
    <source>
        <dbReference type="Proteomes" id="UP000198287"/>
    </source>
</evidence>